<dbReference type="NCBIfam" id="TIGR00732">
    <property type="entry name" value="dprA"/>
    <property type="match status" value="1"/>
</dbReference>
<feature type="domain" description="Smf/DprA SLOG" evidence="3">
    <location>
        <begin position="73"/>
        <end position="279"/>
    </location>
</feature>
<organism evidence="5 6">
    <name type="scientific">Roseateles rivi</name>
    <dbReference type="NCBI Taxonomy" id="3299028"/>
    <lineage>
        <taxon>Bacteria</taxon>
        <taxon>Pseudomonadati</taxon>
        <taxon>Pseudomonadota</taxon>
        <taxon>Betaproteobacteria</taxon>
        <taxon>Burkholderiales</taxon>
        <taxon>Sphaerotilaceae</taxon>
        <taxon>Roseateles</taxon>
    </lineage>
</organism>
<evidence type="ECO:0000259" key="4">
    <source>
        <dbReference type="Pfam" id="PF17782"/>
    </source>
</evidence>
<dbReference type="PANTHER" id="PTHR43022:SF1">
    <property type="entry name" value="PROTEIN SMF"/>
    <property type="match status" value="1"/>
</dbReference>
<proteinExistence type="inferred from homology"/>
<comment type="similarity">
    <text evidence="1">Belongs to the DprA/Smf family.</text>
</comment>
<dbReference type="Pfam" id="PF02481">
    <property type="entry name" value="DNA_processg_A"/>
    <property type="match status" value="1"/>
</dbReference>
<dbReference type="PANTHER" id="PTHR43022">
    <property type="entry name" value="PROTEIN SMF"/>
    <property type="match status" value="1"/>
</dbReference>
<dbReference type="SUPFAM" id="SSF102405">
    <property type="entry name" value="MCP/YpsA-like"/>
    <property type="match status" value="1"/>
</dbReference>
<name>A0ABW7FWI3_9BURK</name>
<gene>
    <name evidence="5" type="primary">dprA</name>
    <name evidence="5" type="ORF">ACG0Z6_10645</name>
</gene>
<dbReference type="Proteomes" id="UP001606099">
    <property type="component" value="Unassembled WGS sequence"/>
</dbReference>
<dbReference type="EMBL" id="JBIGHZ010000004">
    <property type="protein sequence ID" value="MFG6448691.1"/>
    <property type="molecule type" value="Genomic_DNA"/>
</dbReference>
<feature type="domain" description="DprA winged helix" evidence="4">
    <location>
        <begin position="314"/>
        <end position="368"/>
    </location>
</feature>
<dbReference type="Pfam" id="PF17782">
    <property type="entry name" value="WHD_DprA"/>
    <property type="match status" value="1"/>
</dbReference>
<dbReference type="Gene3D" id="3.40.50.450">
    <property type="match status" value="1"/>
</dbReference>
<accession>A0ABW7FWI3</accession>
<dbReference type="RefSeq" id="WP_394461168.1">
    <property type="nucleotide sequence ID" value="NZ_JBIGHZ010000004.1"/>
</dbReference>
<dbReference type="InterPro" id="IPR057666">
    <property type="entry name" value="DrpA_SLOG"/>
</dbReference>
<feature type="region of interest" description="Disordered" evidence="2">
    <location>
        <begin position="287"/>
        <end position="313"/>
    </location>
</feature>
<evidence type="ECO:0000256" key="1">
    <source>
        <dbReference type="ARBA" id="ARBA00006525"/>
    </source>
</evidence>
<evidence type="ECO:0000313" key="5">
    <source>
        <dbReference type="EMBL" id="MFG6448691.1"/>
    </source>
</evidence>
<reference evidence="5 6" key="1">
    <citation type="submission" date="2024-08" db="EMBL/GenBank/DDBJ databases">
        <authorList>
            <person name="Lu H."/>
        </authorList>
    </citation>
    <scope>NUCLEOTIDE SEQUENCE [LARGE SCALE GENOMIC DNA]</scope>
    <source>
        <strain evidence="5 6">BYS180W</strain>
    </source>
</reference>
<evidence type="ECO:0000313" key="6">
    <source>
        <dbReference type="Proteomes" id="UP001606099"/>
    </source>
</evidence>
<protein>
    <submittedName>
        <fullName evidence="5">DNA-processing protein DprA</fullName>
    </submittedName>
</protein>
<sequence length="377" mass="39806">MLAIPGLGGAALRRLLARHGSPSAVLRAGVAGAQGLLSAQQASHFAKGPQEPEALLQRTLRWLDESPQRGLLPLGDPRYPEALLNTPDPPLLLHWAGRLDLLKQRCVAVVGSRDASAQGNTHAAQFGQALSQAGFCVVSGLALGIDGAAHEGALQGPGSTIAVLGCGLDQNYPPAHRRLRERLAQDGLLLSEWLLGTPPRPAHFPQRNRIIAGLSEGCLVVEAALRSGSLITARLAAEYGREVFAIPGSIHEPLAKGCHELLKQGATLVQSPQDIFDELLPAQVRAGQTANKPPLKARTQSSPSPRPGADGTLAQTALSPALQQVLQVMDSQAVTFDVLQARCGIPTETLQSLLLDLELEGLVARLPGALLQRLYRA</sequence>
<dbReference type="Gene3D" id="1.10.10.10">
    <property type="entry name" value="Winged helix-like DNA-binding domain superfamily/Winged helix DNA-binding domain"/>
    <property type="match status" value="1"/>
</dbReference>
<dbReference type="InterPro" id="IPR003488">
    <property type="entry name" value="DprA"/>
</dbReference>
<evidence type="ECO:0000256" key="2">
    <source>
        <dbReference type="SAM" id="MobiDB-lite"/>
    </source>
</evidence>
<keyword evidence="6" id="KW-1185">Reference proteome</keyword>
<comment type="caution">
    <text evidence="5">The sequence shown here is derived from an EMBL/GenBank/DDBJ whole genome shotgun (WGS) entry which is preliminary data.</text>
</comment>
<dbReference type="InterPro" id="IPR036388">
    <property type="entry name" value="WH-like_DNA-bd_sf"/>
</dbReference>
<dbReference type="InterPro" id="IPR041614">
    <property type="entry name" value="DprA_WH"/>
</dbReference>
<evidence type="ECO:0000259" key="3">
    <source>
        <dbReference type="Pfam" id="PF02481"/>
    </source>
</evidence>